<dbReference type="InterPro" id="IPR002625">
    <property type="entry name" value="Smr_dom"/>
</dbReference>
<feature type="compositionally biased region" description="Basic and acidic residues" evidence="2">
    <location>
        <begin position="1025"/>
        <end position="1035"/>
    </location>
</feature>
<dbReference type="EMBL" id="JASPKY010000003">
    <property type="protein sequence ID" value="KAK9758604.1"/>
    <property type="molecule type" value="Genomic_DNA"/>
</dbReference>
<dbReference type="SMART" id="SM01162">
    <property type="entry name" value="DUF1771"/>
    <property type="match status" value="1"/>
</dbReference>
<dbReference type="InterPro" id="IPR009060">
    <property type="entry name" value="UBA-like_sf"/>
</dbReference>
<accession>A0AAW1NIL0</accession>
<dbReference type="InterPro" id="IPR036063">
    <property type="entry name" value="Smr_dom_sf"/>
</dbReference>
<dbReference type="GO" id="GO:0004519">
    <property type="term" value="F:endonuclease activity"/>
    <property type="evidence" value="ECO:0007669"/>
    <property type="project" value="TreeGrafter"/>
</dbReference>
<evidence type="ECO:0000313" key="4">
    <source>
        <dbReference type="EMBL" id="KAK9758604.1"/>
    </source>
</evidence>
<name>A0AAW1NIL0_POPJA</name>
<keyword evidence="1" id="KW-0175">Coiled coil</keyword>
<feature type="compositionally biased region" description="Basic and acidic residues" evidence="2">
    <location>
        <begin position="439"/>
        <end position="448"/>
    </location>
</feature>
<evidence type="ECO:0000256" key="1">
    <source>
        <dbReference type="SAM" id="Coils"/>
    </source>
</evidence>
<organism evidence="4 5">
    <name type="scientific">Popillia japonica</name>
    <name type="common">Japanese beetle</name>
    <dbReference type="NCBI Taxonomy" id="7064"/>
    <lineage>
        <taxon>Eukaryota</taxon>
        <taxon>Metazoa</taxon>
        <taxon>Ecdysozoa</taxon>
        <taxon>Arthropoda</taxon>
        <taxon>Hexapoda</taxon>
        <taxon>Insecta</taxon>
        <taxon>Pterygota</taxon>
        <taxon>Neoptera</taxon>
        <taxon>Endopterygota</taxon>
        <taxon>Coleoptera</taxon>
        <taxon>Polyphaga</taxon>
        <taxon>Scarabaeiformia</taxon>
        <taxon>Scarabaeidae</taxon>
        <taxon>Rutelinae</taxon>
        <taxon>Popillia</taxon>
    </lineage>
</organism>
<comment type="caution">
    <text evidence="4">The sequence shown here is derived from an EMBL/GenBank/DDBJ whole genome shotgun (WGS) entry which is preliminary data.</text>
</comment>
<sequence>MASAPSFDLQNRNLRQLYDMFTGIDPEIIQIIVETCNYDMDVALKQLYEVAGNQAPRENRPSQSHPYENIIGFIRKGYKILILMRGLPGSGKSTLAITLLSYGLGQVNRDEFIFSTDDYFKKSGHYKYNPRELEDAHLWNQRRCFSSMKRGVSPIIIDNTNVQLWEMQVYCVMATQYGYMIEVATPLTHWALDPKILANKNSHRVDKKKIKEMLERYEHNVTTKVLFNKFALNYPMKLPQYRSYPPIKQEQASSSMSVDSVDKPVEKEKKVLVEYVHKFKNRREEDSSTDQLIEIPMEASNDDQNKEDLISFINEINNPIMTDEFSMKPSQAEMISKQLEENKELMSKMVQLLSQNNLSSQNTQTTKQEMEMEVDQVTPAENKRNNGSKLDEESVTSSLRDFDDLEEENKRLKELLQLKLKSDTAKSADSGLGSTSNEKTGENGADKDELRKLRLKMYMGSMASKVILDAAKSDNPASPSTSTEKIVRNQPDKDKLQQFTMQMYMQQFSVTDDPTTSDNPILPPTPNDETNESYKSLKSKMDAYLKRAAAVQGASQKGVESDNSTNLQTAICKASPPKQQKSSVPSLDTTAWGLTENPLISWTDPISPVNQSEPNEDDTYKIIETCEQGTNTAHEDLKTASNINIINNNLSGGTPSKKSERLSSQKKVTFDRDVPVENLVDVYDKCDKDFLWTVELLSISPMVVCPPTTNATESKNKESPVSPKPSFSFELNDWNIVPTKSDESDKTDETIIKKKKEEDEAKLLQRKQEALELKKQLENTVTIGKEHYSPHVWQLKTGKMEQPPSEVKKDNSESDLIPVEADTIYISDDTSEDSMSQEDEEEDLVELNLGAELVQQLESMYGQLALGDNLKPTVQVPESLARQLHALYLESICRQIENQSDYIMSQLKEDEEFAMKLQEAERKSSVGNNMNEIMDEELAMSLYKKEIEESKNLTPDTLALKLTKQKLHAVFPNFDQKVLDEILVAHDNNYVQTVQAIMNSTDQQASTSVGNLLEPPISDSTLSEMKTHSKSVDKVTEEEEQTDGVARTAQEYREDANRHMQKRQDLLHLAQRHNKNRDYHIAMFYSDLANKELKKADQANQHAAHSLIAENSAKLQNNDTLDLHFQYADSAITSLDIFIDYQISQLERTNKPYGSYYIITGWGKRSRFGKPVLKPLAMRRLRERKVAYSVVNPGMLKIKIQRNTPMSTDVKVTKPKSTKK</sequence>
<dbReference type="SUPFAM" id="SSF160443">
    <property type="entry name" value="SMR domain-like"/>
    <property type="match status" value="1"/>
</dbReference>
<proteinExistence type="predicted"/>
<dbReference type="PROSITE" id="PS50828">
    <property type="entry name" value="SMR"/>
    <property type="match status" value="1"/>
</dbReference>
<evidence type="ECO:0000313" key="5">
    <source>
        <dbReference type="Proteomes" id="UP001458880"/>
    </source>
</evidence>
<dbReference type="InterPro" id="IPR013899">
    <property type="entry name" value="DUF1771"/>
</dbReference>
<keyword evidence="5" id="KW-1185">Reference proteome</keyword>
<dbReference type="GO" id="GO:0005634">
    <property type="term" value="C:nucleus"/>
    <property type="evidence" value="ECO:0007669"/>
    <property type="project" value="TreeGrafter"/>
</dbReference>
<dbReference type="InterPro" id="IPR027417">
    <property type="entry name" value="P-loop_NTPase"/>
</dbReference>
<reference evidence="4 5" key="1">
    <citation type="journal article" date="2024" name="BMC Genomics">
        <title>De novo assembly and annotation of Popillia japonica's genome with initial clues to its potential as an invasive pest.</title>
        <authorList>
            <person name="Cucini C."/>
            <person name="Boschi S."/>
            <person name="Funari R."/>
            <person name="Cardaioli E."/>
            <person name="Iannotti N."/>
            <person name="Marturano G."/>
            <person name="Paoli F."/>
            <person name="Bruttini M."/>
            <person name="Carapelli A."/>
            <person name="Frati F."/>
            <person name="Nardi F."/>
        </authorList>
    </citation>
    <scope>NUCLEOTIDE SEQUENCE [LARGE SCALE GENOMIC DNA]</scope>
    <source>
        <strain evidence="4">DMR45628</strain>
    </source>
</reference>
<evidence type="ECO:0000259" key="3">
    <source>
        <dbReference type="PROSITE" id="PS50828"/>
    </source>
</evidence>
<dbReference type="Pfam" id="PF13671">
    <property type="entry name" value="AAA_33"/>
    <property type="match status" value="1"/>
</dbReference>
<dbReference type="SMART" id="SM00463">
    <property type="entry name" value="SMR"/>
    <property type="match status" value="1"/>
</dbReference>
<dbReference type="SUPFAM" id="SSF46934">
    <property type="entry name" value="UBA-like"/>
    <property type="match status" value="1"/>
</dbReference>
<dbReference type="InterPro" id="IPR052772">
    <property type="entry name" value="Endo/PolyKinase_Domain-Protein"/>
</dbReference>
<dbReference type="PANTHER" id="PTHR46535">
    <property type="entry name" value="NEDD4-BINDING PROTEIN 2"/>
    <property type="match status" value="1"/>
</dbReference>
<dbReference type="PANTHER" id="PTHR46535:SF1">
    <property type="entry name" value="NEDD4-BINDING PROTEIN 2"/>
    <property type="match status" value="1"/>
</dbReference>
<dbReference type="Gene3D" id="3.30.1370.110">
    <property type="match status" value="1"/>
</dbReference>
<feature type="compositionally biased region" description="Basic and acidic residues" evidence="2">
    <location>
        <begin position="381"/>
        <end position="392"/>
    </location>
</feature>
<evidence type="ECO:0000256" key="2">
    <source>
        <dbReference type="SAM" id="MobiDB-lite"/>
    </source>
</evidence>
<protein>
    <recommendedName>
        <fullName evidence="3">Smr domain-containing protein</fullName>
    </recommendedName>
</protein>
<dbReference type="Proteomes" id="UP001458880">
    <property type="component" value="Unassembled WGS sequence"/>
</dbReference>
<dbReference type="Gene3D" id="1.10.8.10">
    <property type="entry name" value="DNA helicase RuvA subunit, C-terminal domain"/>
    <property type="match status" value="1"/>
</dbReference>
<feature type="coiled-coil region" evidence="1">
    <location>
        <begin position="753"/>
        <end position="780"/>
    </location>
</feature>
<dbReference type="CDD" id="cd14279">
    <property type="entry name" value="CUE"/>
    <property type="match status" value="2"/>
</dbReference>
<dbReference type="Gene3D" id="3.40.50.300">
    <property type="entry name" value="P-loop containing nucleotide triphosphate hydrolases"/>
    <property type="match status" value="1"/>
</dbReference>
<gene>
    <name evidence="4" type="ORF">QE152_g712</name>
</gene>
<feature type="region of interest" description="Disordered" evidence="2">
    <location>
        <begin position="358"/>
        <end position="402"/>
    </location>
</feature>
<feature type="region of interest" description="Disordered" evidence="2">
    <location>
        <begin position="511"/>
        <end position="533"/>
    </location>
</feature>
<feature type="region of interest" description="Disordered" evidence="2">
    <location>
        <begin position="1016"/>
        <end position="1045"/>
    </location>
</feature>
<dbReference type="AlphaFoldDB" id="A0AAW1NIL0"/>
<dbReference type="SUPFAM" id="SSF52540">
    <property type="entry name" value="P-loop containing nucleoside triphosphate hydrolases"/>
    <property type="match status" value="1"/>
</dbReference>
<feature type="domain" description="Smr" evidence="3">
    <location>
        <begin position="1121"/>
        <end position="1201"/>
    </location>
</feature>
<feature type="region of interest" description="Disordered" evidence="2">
    <location>
        <begin position="422"/>
        <end position="448"/>
    </location>
</feature>